<accession>A0AAV4VYQ0</accession>
<feature type="compositionally biased region" description="Basic and acidic residues" evidence="1">
    <location>
        <begin position="137"/>
        <end position="151"/>
    </location>
</feature>
<keyword evidence="3" id="KW-1185">Reference proteome</keyword>
<protein>
    <submittedName>
        <fullName evidence="2">Uncharacterized protein</fullName>
    </submittedName>
</protein>
<sequence length="179" mass="19225">MGVGGSTSRPNSATVIMSNKRPQTSSSENSAIRDSAGHHSSPPDHRPTNSCCSHYKENHAGVTRTATPADPPQSKADSIDDEIEEIVANTLDLVSNQRTSRQTTPHLRDTDRGGGRGVRQDVTSSATSSGMGQRRILRSESTRLLQKRADSDQDSDVQFDAKVLGESNLAGFLNGLDHD</sequence>
<evidence type="ECO:0000313" key="3">
    <source>
        <dbReference type="Proteomes" id="UP001054837"/>
    </source>
</evidence>
<feature type="region of interest" description="Disordered" evidence="1">
    <location>
        <begin position="1"/>
        <end position="156"/>
    </location>
</feature>
<dbReference type="Proteomes" id="UP001054837">
    <property type="component" value="Unassembled WGS sequence"/>
</dbReference>
<dbReference type="EMBL" id="BPLQ01013825">
    <property type="protein sequence ID" value="GIY75103.1"/>
    <property type="molecule type" value="Genomic_DNA"/>
</dbReference>
<feature type="compositionally biased region" description="Polar residues" evidence="1">
    <location>
        <begin position="92"/>
        <end position="105"/>
    </location>
</feature>
<dbReference type="AlphaFoldDB" id="A0AAV4VYQ0"/>
<proteinExistence type="predicted"/>
<name>A0AAV4VYQ0_9ARAC</name>
<gene>
    <name evidence="2" type="primary">AVEN_59705_1</name>
    <name evidence="2" type="ORF">CDAR_371981</name>
</gene>
<reference evidence="2 3" key="1">
    <citation type="submission" date="2021-06" db="EMBL/GenBank/DDBJ databases">
        <title>Caerostris darwini draft genome.</title>
        <authorList>
            <person name="Kono N."/>
            <person name="Arakawa K."/>
        </authorList>
    </citation>
    <scope>NUCLEOTIDE SEQUENCE [LARGE SCALE GENOMIC DNA]</scope>
</reference>
<evidence type="ECO:0000313" key="2">
    <source>
        <dbReference type="EMBL" id="GIY75103.1"/>
    </source>
</evidence>
<feature type="compositionally biased region" description="Basic and acidic residues" evidence="1">
    <location>
        <begin position="35"/>
        <end position="47"/>
    </location>
</feature>
<feature type="compositionally biased region" description="Polar residues" evidence="1">
    <location>
        <begin position="1"/>
        <end position="32"/>
    </location>
</feature>
<evidence type="ECO:0000256" key="1">
    <source>
        <dbReference type="SAM" id="MobiDB-lite"/>
    </source>
</evidence>
<comment type="caution">
    <text evidence="2">The sequence shown here is derived from an EMBL/GenBank/DDBJ whole genome shotgun (WGS) entry which is preliminary data.</text>
</comment>
<organism evidence="2 3">
    <name type="scientific">Caerostris darwini</name>
    <dbReference type="NCBI Taxonomy" id="1538125"/>
    <lineage>
        <taxon>Eukaryota</taxon>
        <taxon>Metazoa</taxon>
        <taxon>Ecdysozoa</taxon>
        <taxon>Arthropoda</taxon>
        <taxon>Chelicerata</taxon>
        <taxon>Arachnida</taxon>
        <taxon>Araneae</taxon>
        <taxon>Araneomorphae</taxon>
        <taxon>Entelegynae</taxon>
        <taxon>Araneoidea</taxon>
        <taxon>Araneidae</taxon>
        <taxon>Caerostris</taxon>
    </lineage>
</organism>